<dbReference type="PANTHER" id="PTHR12910">
    <property type="entry name" value="NADH-UBIQUINONE OXIDOREDUCTASE SUBUNIT B17.2"/>
    <property type="match status" value="1"/>
</dbReference>
<evidence type="ECO:0000313" key="2">
    <source>
        <dbReference type="EMBL" id="MQX36597.1"/>
    </source>
</evidence>
<sequence length="116" mass="13046">MSIGTRIFSRLNGRRVGSDPFGNVYYEERRPPKTRRPKRWVMFKGLPESSKVPPEWHAWLHHTVDAPLTASQRPWTKPHVPNLSGTPGAYVPTGDERRGGARQPASGDYQAWTPGG</sequence>
<protein>
    <submittedName>
        <fullName evidence="2">NADH:ubiquinone oxidoreductase subunit NDUFA12</fullName>
    </submittedName>
</protein>
<name>A0A7X1ZE08_9PROT</name>
<dbReference type="AlphaFoldDB" id="A0A7X1ZE08"/>
<evidence type="ECO:0000313" key="3">
    <source>
        <dbReference type="Proteomes" id="UP000434582"/>
    </source>
</evidence>
<dbReference type="NCBIfam" id="NF006040">
    <property type="entry name" value="PRK08183.1"/>
    <property type="match status" value="1"/>
</dbReference>
<comment type="caution">
    <text evidence="2">The sequence shown here is derived from an EMBL/GenBank/DDBJ whole genome shotgun (WGS) entry which is preliminary data.</text>
</comment>
<dbReference type="GO" id="GO:0006979">
    <property type="term" value="P:response to oxidative stress"/>
    <property type="evidence" value="ECO:0007669"/>
    <property type="project" value="TreeGrafter"/>
</dbReference>
<dbReference type="RefSeq" id="WP_153343232.1">
    <property type="nucleotide sequence ID" value="NZ_WIVE01000022.1"/>
</dbReference>
<accession>A0A7X1ZE08</accession>
<dbReference type="Proteomes" id="UP000434582">
    <property type="component" value="Unassembled WGS sequence"/>
</dbReference>
<feature type="region of interest" description="Disordered" evidence="1">
    <location>
        <begin position="70"/>
        <end position="116"/>
    </location>
</feature>
<dbReference type="Pfam" id="PF05071">
    <property type="entry name" value="NDUFA12"/>
    <property type="match status" value="1"/>
</dbReference>
<dbReference type="GO" id="GO:0045271">
    <property type="term" value="C:respiratory chain complex I"/>
    <property type="evidence" value="ECO:0007669"/>
    <property type="project" value="InterPro"/>
</dbReference>
<gene>
    <name evidence="2" type="ORF">GHC57_08715</name>
</gene>
<dbReference type="InterPro" id="IPR007763">
    <property type="entry name" value="NDUFA12"/>
</dbReference>
<keyword evidence="2" id="KW-0830">Ubiquinone</keyword>
<keyword evidence="3" id="KW-1185">Reference proteome</keyword>
<proteinExistence type="predicted"/>
<dbReference type="EMBL" id="WIVE01000022">
    <property type="protein sequence ID" value="MQX36597.1"/>
    <property type="molecule type" value="Genomic_DNA"/>
</dbReference>
<evidence type="ECO:0000256" key="1">
    <source>
        <dbReference type="SAM" id="MobiDB-lite"/>
    </source>
</evidence>
<reference evidence="2 3" key="1">
    <citation type="submission" date="2019-10" db="EMBL/GenBank/DDBJ databases">
        <title>Draft whole-genome sequence of the purple nonsulfur photosynthetic bacterium Roseospira navarrensis DSM 15114.</title>
        <authorList>
            <person name="Kyndt J.A."/>
            <person name="Meyer T.E."/>
        </authorList>
    </citation>
    <scope>NUCLEOTIDE SEQUENCE [LARGE SCALE GENOMIC DNA]</scope>
    <source>
        <strain evidence="2 3">DSM 15114</strain>
    </source>
</reference>
<organism evidence="2 3">
    <name type="scientific">Roseospira navarrensis</name>
    <dbReference type="NCBI Taxonomy" id="140058"/>
    <lineage>
        <taxon>Bacteria</taxon>
        <taxon>Pseudomonadati</taxon>
        <taxon>Pseudomonadota</taxon>
        <taxon>Alphaproteobacteria</taxon>
        <taxon>Rhodospirillales</taxon>
        <taxon>Rhodospirillaceae</taxon>
        <taxon>Roseospira</taxon>
    </lineage>
</organism>
<dbReference type="OrthoDB" id="9795340at2"/>
<dbReference type="PANTHER" id="PTHR12910:SF2">
    <property type="entry name" value="NADH DEHYDROGENASE [UBIQUINONE] 1 ALPHA SUBCOMPLEX SUBUNIT 12"/>
    <property type="match status" value="1"/>
</dbReference>